<protein>
    <recommendedName>
        <fullName evidence="5">ACB domain-containing protein</fullName>
    </recommendedName>
</protein>
<feature type="region of interest" description="Disordered" evidence="3">
    <location>
        <begin position="36"/>
        <end position="82"/>
    </location>
</feature>
<dbReference type="EMBL" id="GGEC01010384">
    <property type="protein sequence ID" value="MBW90867.1"/>
    <property type="molecule type" value="Transcribed_RNA"/>
</dbReference>
<dbReference type="Pfam" id="PF00887">
    <property type="entry name" value="ACBP"/>
    <property type="match status" value="1"/>
</dbReference>
<feature type="compositionally biased region" description="Basic and acidic residues" evidence="3">
    <location>
        <begin position="50"/>
        <end position="62"/>
    </location>
</feature>
<keyword evidence="4" id="KW-1133">Transmembrane helix</keyword>
<dbReference type="SUPFAM" id="SSF47027">
    <property type="entry name" value="Acyl-CoA binding protein"/>
    <property type="match status" value="1"/>
</dbReference>
<dbReference type="PANTHER" id="PTHR23310:SF105">
    <property type="entry name" value="ACYL-COA-BINDING DOMAIN-CONTAINING PROTEIN 5"/>
    <property type="match status" value="1"/>
</dbReference>
<evidence type="ECO:0000259" key="5">
    <source>
        <dbReference type="PROSITE" id="PS51228"/>
    </source>
</evidence>
<evidence type="ECO:0000256" key="2">
    <source>
        <dbReference type="ARBA" id="ARBA00023121"/>
    </source>
</evidence>
<keyword evidence="4" id="KW-0812">Transmembrane</keyword>
<dbReference type="PROSITE" id="PS51228">
    <property type="entry name" value="ACB_2"/>
    <property type="match status" value="1"/>
</dbReference>
<dbReference type="GO" id="GO:0000062">
    <property type="term" value="F:fatty-acyl-CoA binding"/>
    <property type="evidence" value="ECO:0007669"/>
    <property type="project" value="InterPro"/>
</dbReference>
<dbReference type="Gene3D" id="1.20.80.10">
    <property type="match status" value="1"/>
</dbReference>
<feature type="transmembrane region" description="Helical" evidence="4">
    <location>
        <begin position="6"/>
        <end position="29"/>
    </location>
</feature>
<dbReference type="InterPro" id="IPR000582">
    <property type="entry name" value="Acyl-CoA-binding_protein"/>
</dbReference>
<comment type="similarity">
    <text evidence="1">Belongs to the ACBP family.</text>
</comment>
<name>A0A2P2JBR8_RHIMU</name>
<keyword evidence="4" id="KW-0472">Membrane</keyword>
<evidence type="ECO:0000256" key="4">
    <source>
        <dbReference type="SAM" id="Phobius"/>
    </source>
</evidence>
<accession>A0A2P2JBR8</accession>
<keyword evidence="2" id="KW-0446">Lipid-binding</keyword>
<proteinExistence type="inferred from homology"/>
<dbReference type="GO" id="GO:0006631">
    <property type="term" value="P:fatty acid metabolic process"/>
    <property type="evidence" value="ECO:0007669"/>
    <property type="project" value="TreeGrafter"/>
</dbReference>
<dbReference type="PANTHER" id="PTHR23310">
    <property type="entry name" value="ACYL-COA-BINDING PROTEIN, ACBP"/>
    <property type="match status" value="1"/>
</dbReference>
<dbReference type="InterPro" id="IPR014352">
    <property type="entry name" value="FERM/acyl-CoA-bd_prot_sf"/>
</dbReference>
<evidence type="ECO:0000313" key="6">
    <source>
        <dbReference type="EMBL" id="MBW90867.1"/>
    </source>
</evidence>
<dbReference type="InterPro" id="IPR035984">
    <property type="entry name" value="Acyl-CoA-binding_sf"/>
</dbReference>
<evidence type="ECO:0000256" key="3">
    <source>
        <dbReference type="SAM" id="MobiDB-lite"/>
    </source>
</evidence>
<organism evidence="6">
    <name type="scientific">Rhizophora mucronata</name>
    <name type="common">Asiatic mangrove</name>
    <dbReference type="NCBI Taxonomy" id="61149"/>
    <lineage>
        <taxon>Eukaryota</taxon>
        <taxon>Viridiplantae</taxon>
        <taxon>Streptophyta</taxon>
        <taxon>Embryophyta</taxon>
        <taxon>Tracheophyta</taxon>
        <taxon>Spermatophyta</taxon>
        <taxon>Magnoliopsida</taxon>
        <taxon>eudicotyledons</taxon>
        <taxon>Gunneridae</taxon>
        <taxon>Pentapetalae</taxon>
        <taxon>rosids</taxon>
        <taxon>fabids</taxon>
        <taxon>Malpighiales</taxon>
        <taxon>Rhizophoraceae</taxon>
        <taxon>Rhizophora</taxon>
    </lineage>
</organism>
<dbReference type="AlphaFoldDB" id="A0A2P2JBR8"/>
<evidence type="ECO:0000256" key="1">
    <source>
        <dbReference type="ARBA" id="ARBA00005567"/>
    </source>
</evidence>
<sequence>MVPILAIAVWIIAICLVLSFIIDAILVSLPAREKRGGLDSKRKPKRERKVKAETAKKEDRGSKTKRKRGSKSAPVVEECESTQTLQEFSKEVPKIQTKEVDLIGIEEKHNGHGIGCGCQVDLIDQRAVNHGEIEGDLMNEEVGIAESREIDGGLVDEEGDWEGVESTELERLFGAAAVFVGSRDNVDKISSLGRYLNLQLYGLHKIAIEGPCHVPQPTALNLSARAKWNAWRQLGDMSREVAMELYISVLSSSIPGWMGEDCRDLALPRLCSR</sequence>
<feature type="domain" description="ACB" evidence="5">
    <location>
        <begin position="169"/>
        <end position="259"/>
    </location>
</feature>
<dbReference type="EMBL" id="GGEC01010385">
    <property type="protein sequence ID" value="MBW90868.1"/>
    <property type="molecule type" value="Transcribed_RNA"/>
</dbReference>
<reference evidence="6" key="1">
    <citation type="submission" date="2018-02" db="EMBL/GenBank/DDBJ databases">
        <title>Rhizophora mucronata_Transcriptome.</title>
        <authorList>
            <person name="Meera S.P."/>
            <person name="Sreeshan A."/>
            <person name="Augustine A."/>
        </authorList>
    </citation>
    <scope>NUCLEOTIDE SEQUENCE</scope>
    <source>
        <tissue evidence="6">Leaf</tissue>
    </source>
</reference>